<evidence type="ECO:0000313" key="1">
    <source>
        <dbReference type="EMBL" id="KAJ8737153.1"/>
    </source>
</evidence>
<evidence type="ECO:0000313" key="2">
    <source>
        <dbReference type="Proteomes" id="UP001231518"/>
    </source>
</evidence>
<gene>
    <name evidence="1" type="ORF">PYW07_000424</name>
</gene>
<dbReference type="Proteomes" id="UP001231518">
    <property type="component" value="Chromosome 1"/>
</dbReference>
<reference evidence="1" key="1">
    <citation type="submission" date="2023-03" db="EMBL/GenBank/DDBJ databases">
        <title>Chromosome-level genomes of two armyworms, Mythimna separata and Mythimna loreyi, provide insights into the biosynthesis and reception of sex pheromones.</title>
        <authorList>
            <person name="Zhao H."/>
        </authorList>
    </citation>
    <scope>NUCLEOTIDE SEQUENCE</scope>
    <source>
        <strain evidence="1">BeijingLab</strain>
        <tissue evidence="1">Pupa</tissue>
    </source>
</reference>
<accession>A0AAD8E0E9</accession>
<proteinExistence type="predicted"/>
<dbReference type="AlphaFoldDB" id="A0AAD8E0E9"/>
<organism evidence="1 2">
    <name type="scientific">Mythimna separata</name>
    <name type="common">Oriental armyworm</name>
    <name type="synonym">Pseudaletia separata</name>
    <dbReference type="NCBI Taxonomy" id="271217"/>
    <lineage>
        <taxon>Eukaryota</taxon>
        <taxon>Metazoa</taxon>
        <taxon>Ecdysozoa</taxon>
        <taxon>Arthropoda</taxon>
        <taxon>Hexapoda</taxon>
        <taxon>Insecta</taxon>
        <taxon>Pterygota</taxon>
        <taxon>Neoptera</taxon>
        <taxon>Endopterygota</taxon>
        <taxon>Lepidoptera</taxon>
        <taxon>Glossata</taxon>
        <taxon>Ditrysia</taxon>
        <taxon>Noctuoidea</taxon>
        <taxon>Noctuidae</taxon>
        <taxon>Noctuinae</taxon>
        <taxon>Hadenini</taxon>
        <taxon>Mythimna</taxon>
    </lineage>
</organism>
<comment type="caution">
    <text evidence="1">The sequence shown here is derived from an EMBL/GenBank/DDBJ whole genome shotgun (WGS) entry which is preliminary data.</text>
</comment>
<keyword evidence="2" id="KW-1185">Reference proteome</keyword>
<name>A0AAD8E0E9_MYTSE</name>
<dbReference type="EMBL" id="JARGEI010000001">
    <property type="protein sequence ID" value="KAJ8737153.1"/>
    <property type="molecule type" value="Genomic_DNA"/>
</dbReference>
<protein>
    <submittedName>
        <fullName evidence="1">Uncharacterized protein</fullName>
    </submittedName>
</protein>
<sequence length="240" mass="27718">MEKGRHPTNPPSNVAKFGDYDPNKYTLTHVSRTVTSGEALTPGCPPRLTQQTIAKYVVPLTRELVEVPTRPTINELPDAVIDHMVRRDKAFWVDRPGVNDYVIHDSYHKYGLSTNIVKPVHQEPFPRSYQYDLDCVRYRRTHACDGLHDKGKKKKPLSAHCRKCSDLDTPALTPFQLAWAKDPGQKRWRYYPDLTATLTREEISASMDTVGKPFHNEACNWYYQNYPPVKYDCIVRKFSH</sequence>